<keyword evidence="2" id="KW-1185">Reference proteome</keyword>
<dbReference type="SUPFAM" id="SSF53474">
    <property type="entry name" value="alpha/beta-Hydrolases"/>
    <property type="match status" value="1"/>
</dbReference>
<protein>
    <recommendedName>
        <fullName evidence="3">Alpha/beta hydrolase</fullName>
    </recommendedName>
</protein>
<evidence type="ECO:0008006" key="3">
    <source>
        <dbReference type="Google" id="ProtNLM"/>
    </source>
</evidence>
<proteinExistence type="predicted"/>
<name>A0ABS8EUS8_9FIRM</name>
<comment type="caution">
    <text evidence="1">The sequence shown here is derived from an EMBL/GenBank/DDBJ whole genome shotgun (WGS) entry which is preliminary data.</text>
</comment>
<accession>A0ABS8EUS8</accession>
<dbReference type="InterPro" id="IPR029058">
    <property type="entry name" value="AB_hydrolase_fold"/>
</dbReference>
<gene>
    <name evidence="1" type="ORF">LKD42_04820</name>
</gene>
<organism evidence="1 2">
    <name type="scientific">Hominisplanchenecus faecis</name>
    <dbReference type="NCBI Taxonomy" id="2885351"/>
    <lineage>
        <taxon>Bacteria</taxon>
        <taxon>Bacillati</taxon>
        <taxon>Bacillota</taxon>
        <taxon>Clostridia</taxon>
        <taxon>Lachnospirales</taxon>
        <taxon>Lachnospiraceae</taxon>
        <taxon>Hominisplanchenecus</taxon>
    </lineage>
</organism>
<dbReference type="RefSeq" id="WP_248834976.1">
    <property type="nucleotide sequence ID" value="NZ_JAJEQE010000010.1"/>
</dbReference>
<evidence type="ECO:0000313" key="2">
    <source>
        <dbReference type="Proteomes" id="UP001299235"/>
    </source>
</evidence>
<dbReference type="Gene3D" id="3.40.50.1820">
    <property type="entry name" value="alpha/beta hydrolase"/>
    <property type="match status" value="1"/>
</dbReference>
<dbReference type="EMBL" id="JAJEQE010000010">
    <property type="protein sequence ID" value="MCC2148578.1"/>
    <property type="molecule type" value="Genomic_DNA"/>
</dbReference>
<dbReference type="Proteomes" id="UP001299235">
    <property type="component" value="Unassembled WGS sequence"/>
</dbReference>
<evidence type="ECO:0000313" key="1">
    <source>
        <dbReference type="EMBL" id="MCC2148578.1"/>
    </source>
</evidence>
<reference evidence="1 2" key="1">
    <citation type="submission" date="2021-10" db="EMBL/GenBank/DDBJ databases">
        <title>Anaerobic single-cell dispensing facilitates the cultivation of human gut bacteria.</title>
        <authorList>
            <person name="Afrizal A."/>
        </authorList>
    </citation>
    <scope>NUCLEOTIDE SEQUENCE [LARGE SCALE GENOMIC DNA]</scope>
    <source>
        <strain evidence="1 2">CLA-AA-H246</strain>
    </source>
</reference>
<sequence length="188" mass="22354">MKKKLAVFFPGRRYGVDCPLLYYAESICREKGYDTLLMHYSEYRDKKDMITIEENIRQTLSYVRGRIKEKDLASYDEILFVSKSLGTVSAGWLADALEKEKRVKPGTIRHIFMTPLEQTFPYMRKENCIVISGELDRYLERKKLKKFCKKHEVLWYCFPDVGHSMEHEKIKDTLKTMKKIMKIVENYV</sequence>